<dbReference type="InterPro" id="IPR010982">
    <property type="entry name" value="Lambda_DNA-bd_dom_sf"/>
</dbReference>
<dbReference type="RefSeq" id="WP_018374419.1">
    <property type="nucleotide sequence ID" value="NZ_LT906439.1"/>
</dbReference>
<dbReference type="Pfam" id="PF01381">
    <property type="entry name" value="HTH_3"/>
    <property type="match status" value="1"/>
</dbReference>
<dbReference type="InterPro" id="IPR001387">
    <property type="entry name" value="Cro/C1-type_HTH"/>
</dbReference>
<dbReference type="SMART" id="SM00530">
    <property type="entry name" value="HTH_XRE"/>
    <property type="match status" value="1"/>
</dbReference>
<keyword evidence="1" id="KW-0238">DNA-binding</keyword>
<protein>
    <submittedName>
        <fullName evidence="3">Cro/CI family transcriptional regulator</fullName>
    </submittedName>
</protein>
<dbReference type="Proteomes" id="UP000215185">
    <property type="component" value="Chromosome 1"/>
</dbReference>
<name>A0A239STQ4_9STRE</name>
<dbReference type="KEGG" id="smen:SAMEA4412692_1236"/>
<accession>A0A239STQ4</accession>
<evidence type="ECO:0000313" key="4">
    <source>
        <dbReference type="Proteomes" id="UP000215185"/>
    </source>
</evidence>
<dbReference type="Gene3D" id="1.10.260.40">
    <property type="entry name" value="lambda repressor-like DNA-binding domains"/>
    <property type="match status" value="1"/>
</dbReference>
<feature type="domain" description="HTH cro/C1-type" evidence="2">
    <location>
        <begin position="11"/>
        <end position="65"/>
    </location>
</feature>
<dbReference type="PROSITE" id="PS50943">
    <property type="entry name" value="HTH_CROC1"/>
    <property type="match status" value="1"/>
</dbReference>
<dbReference type="GO" id="GO:0003677">
    <property type="term" value="F:DNA binding"/>
    <property type="evidence" value="ECO:0007669"/>
    <property type="project" value="UniProtKB-KW"/>
</dbReference>
<dbReference type="PANTHER" id="PTHR46558">
    <property type="entry name" value="TRACRIPTIONAL REGULATORY PROTEIN-RELATED-RELATED"/>
    <property type="match status" value="1"/>
</dbReference>
<gene>
    <name evidence="3" type="ORF">SAMEA4412692_01236</name>
</gene>
<dbReference type="CDD" id="cd00093">
    <property type="entry name" value="HTH_XRE"/>
    <property type="match status" value="1"/>
</dbReference>
<evidence type="ECO:0000313" key="3">
    <source>
        <dbReference type="EMBL" id="SNU88800.1"/>
    </source>
</evidence>
<dbReference type="OrthoDB" id="2223110at2"/>
<dbReference type="eggNOG" id="COG1476">
    <property type="taxonomic scope" value="Bacteria"/>
</dbReference>
<organism evidence="3 4">
    <name type="scientific">Streptococcus merionis</name>
    <dbReference type="NCBI Taxonomy" id="400065"/>
    <lineage>
        <taxon>Bacteria</taxon>
        <taxon>Bacillati</taxon>
        <taxon>Bacillota</taxon>
        <taxon>Bacilli</taxon>
        <taxon>Lactobacillales</taxon>
        <taxon>Streptococcaceae</taxon>
        <taxon>Streptococcus</taxon>
    </lineage>
</organism>
<evidence type="ECO:0000259" key="2">
    <source>
        <dbReference type="PROSITE" id="PS50943"/>
    </source>
</evidence>
<keyword evidence="4" id="KW-1185">Reference proteome</keyword>
<dbReference type="SUPFAM" id="SSF47413">
    <property type="entry name" value="lambda repressor-like DNA-binding domains"/>
    <property type="match status" value="1"/>
</dbReference>
<proteinExistence type="predicted"/>
<sequence>MTHKISISHRISKYRKEKGITQEELANFIGVSKASVSKWEIGHSFPDITFLPQLATYFNISIDELMGYEPQLTPTAIREYYQSLATDFSRKPFEKVLESCQELIKSYYSCYPFLFAMGQLLLNHCHLAPTIDKTEATIRYAQSLFQKIKTESNDLELQKQAIYLEAICLLQLKEPEHVIDLIEHPNTALMSQEILLAQAYQATGQIEQAQETLQIEIYQYFLTLLQLLQTYLSLTADQPKTVSMIENRLLKLIIAFDLEKLHPFVLFPIYLKLAQVYSTHQNIEKVFHYLNEYVRLATSKIFPVKLKGDSFFTKIDGWFNQLPLGTQPPQDEVAVKKSLYDGVILNPSFTNLSENPSFSKLCHRLQILLES</sequence>
<dbReference type="STRING" id="1123308.GCA_000380085_01876"/>
<reference evidence="3 4" key="1">
    <citation type="submission" date="2017-06" db="EMBL/GenBank/DDBJ databases">
        <authorList>
            <consortium name="Pathogen Informatics"/>
        </authorList>
    </citation>
    <scope>NUCLEOTIDE SEQUENCE [LARGE SCALE GENOMIC DNA]</scope>
    <source>
        <strain evidence="3 4">NCTC13788</strain>
    </source>
</reference>
<evidence type="ECO:0000256" key="1">
    <source>
        <dbReference type="ARBA" id="ARBA00023125"/>
    </source>
</evidence>
<dbReference type="PANTHER" id="PTHR46558:SF11">
    <property type="entry name" value="HTH-TYPE TRANSCRIPTIONAL REGULATOR XRE"/>
    <property type="match status" value="1"/>
</dbReference>
<dbReference type="EMBL" id="LT906439">
    <property type="protein sequence ID" value="SNU88800.1"/>
    <property type="molecule type" value="Genomic_DNA"/>
</dbReference>
<dbReference type="AlphaFoldDB" id="A0A239STQ4"/>